<feature type="domain" description="YknX-like C-terminal permuted SH3-like" evidence="4">
    <location>
        <begin position="271"/>
        <end position="337"/>
    </location>
</feature>
<evidence type="ECO:0000256" key="1">
    <source>
        <dbReference type="ARBA" id="ARBA00009477"/>
    </source>
</evidence>
<dbReference type="InterPro" id="IPR058792">
    <property type="entry name" value="Beta-barrel_RND_2"/>
</dbReference>
<evidence type="ECO:0000259" key="3">
    <source>
        <dbReference type="Pfam" id="PF25954"/>
    </source>
</evidence>
<organism evidence="5 6">
    <name type="scientific">Fulvimarina uroteuthidis</name>
    <dbReference type="NCBI Taxonomy" id="3098149"/>
    <lineage>
        <taxon>Bacteria</taxon>
        <taxon>Pseudomonadati</taxon>
        <taxon>Pseudomonadota</taxon>
        <taxon>Alphaproteobacteria</taxon>
        <taxon>Hyphomicrobiales</taxon>
        <taxon>Aurantimonadaceae</taxon>
        <taxon>Fulvimarina</taxon>
    </lineage>
</organism>
<evidence type="ECO:0000313" key="6">
    <source>
        <dbReference type="Proteomes" id="UP001294412"/>
    </source>
</evidence>
<evidence type="ECO:0000259" key="4">
    <source>
        <dbReference type="Pfam" id="PF25989"/>
    </source>
</evidence>
<dbReference type="RefSeq" id="WP_322186826.1">
    <property type="nucleotide sequence ID" value="NZ_JAXLPB010000002.1"/>
</dbReference>
<dbReference type="SUPFAM" id="SSF111369">
    <property type="entry name" value="HlyD-like secretion proteins"/>
    <property type="match status" value="1"/>
</dbReference>
<dbReference type="Gene3D" id="1.10.287.470">
    <property type="entry name" value="Helix hairpin bin"/>
    <property type="match status" value="1"/>
</dbReference>
<dbReference type="InterPro" id="IPR058637">
    <property type="entry name" value="YknX-like_C"/>
</dbReference>
<dbReference type="InterPro" id="IPR006143">
    <property type="entry name" value="RND_pump_MFP"/>
</dbReference>
<proteinExistence type="inferred from homology"/>
<gene>
    <name evidence="5" type="ORF">U0C82_09570</name>
</gene>
<protein>
    <submittedName>
        <fullName evidence="5">Efflux RND transporter periplasmic adaptor subunit</fullName>
    </submittedName>
</protein>
<dbReference type="Proteomes" id="UP001294412">
    <property type="component" value="Unassembled WGS sequence"/>
</dbReference>
<reference evidence="5 6" key="1">
    <citation type="submission" date="2023-12" db="EMBL/GenBank/DDBJ databases">
        <title>Description of Novel Strain Fulvimarina sp. 2208YS6-2-32 isolated from Uroteuthis (Photololigo) edulis.</title>
        <authorList>
            <person name="Park J.-S."/>
        </authorList>
    </citation>
    <scope>NUCLEOTIDE SEQUENCE [LARGE SCALE GENOMIC DNA]</scope>
    <source>
        <strain evidence="5 6">2208YS6-2-32</strain>
    </source>
</reference>
<feature type="coiled-coil region" evidence="2">
    <location>
        <begin position="99"/>
        <end position="136"/>
    </location>
</feature>
<dbReference type="Gene3D" id="2.40.30.170">
    <property type="match status" value="1"/>
</dbReference>
<dbReference type="NCBIfam" id="TIGR01730">
    <property type="entry name" value="RND_mfp"/>
    <property type="match status" value="1"/>
</dbReference>
<keyword evidence="6" id="KW-1185">Reference proteome</keyword>
<name>A0ABU5I3P6_9HYPH</name>
<dbReference type="Pfam" id="PF25954">
    <property type="entry name" value="Beta-barrel_RND_2"/>
    <property type="match status" value="1"/>
</dbReference>
<sequence>MIACFAAAGVWGTDYLTGSEPASDAARSPSATRVTVEAPETRELEDRFSAVGTILPNRSIDLRPLAAGRVVNAPATSGSQVAKGDLIFELDDRVARAELANAQASFDEARLQLQRFQELEERNVSAAAQIQTARAAFLRAEAALQLAKANLADRRLIAPFDGVLGTFDLDPGEYIEPATIVSTLADLSSVEAEFALPERYFAMTREGQTVRLEASPYPDRVFVGEVDFVSPGIEPASRSFDVRVLIENADRALAGGMFVDAQLVFDTYRALTVRDEAVISEGSANYVYTAVGDEARRTDVTLGSSRQGRTEIVEGLDESARVVVTGWDTLSDGSPIEIVPIEIAVEDASEEARQ</sequence>
<dbReference type="EMBL" id="JAXLPB010000002">
    <property type="protein sequence ID" value="MDY8109388.1"/>
    <property type="molecule type" value="Genomic_DNA"/>
</dbReference>
<evidence type="ECO:0000313" key="5">
    <source>
        <dbReference type="EMBL" id="MDY8109388.1"/>
    </source>
</evidence>
<dbReference type="Gene3D" id="2.40.50.100">
    <property type="match status" value="1"/>
</dbReference>
<dbReference type="PANTHER" id="PTHR30469">
    <property type="entry name" value="MULTIDRUG RESISTANCE PROTEIN MDTA"/>
    <property type="match status" value="1"/>
</dbReference>
<accession>A0ABU5I3P6</accession>
<evidence type="ECO:0000256" key="2">
    <source>
        <dbReference type="SAM" id="Coils"/>
    </source>
</evidence>
<dbReference type="PANTHER" id="PTHR30469:SF13">
    <property type="entry name" value="HAE1 FAMILY EFFLUX PUMP MFP COMPONENT"/>
    <property type="match status" value="1"/>
</dbReference>
<feature type="domain" description="CusB-like beta-barrel" evidence="3">
    <location>
        <begin position="193"/>
        <end position="263"/>
    </location>
</feature>
<dbReference type="Gene3D" id="2.40.420.20">
    <property type="match status" value="1"/>
</dbReference>
<dbReference type="Pfam" id="PF25989">
    <property type="entry name" value="YknX_C"/>
    <property type="match status" value="1"/>
</dbReference>
<keyword evidence="2" id="KW-0175">Coiled coil</keyword>
<comment type="caution">
    <text evidence="5">The sequence shown here is derived from an EMBL/GenBank/DDBJ whole genome shotgun (WGS) entry which is preliminary data.</text>
</comment>
<comment type="similarity">
    <text evidence="1">Belongs to the membrane fusion protein (MFP) (TC 8.A.1) family.</text>
</comment>